<dbReference type="OrthoDB" id="10536613at2759"/>
<proteinExistence type="predicted"/>
<gene>
    <name evidence="2" type="ORF">PAC_14783</name>
</gene>
<dbReference type="AlphaFoldDB" id="A0A1L7XIN0"/>
<reference evidence="2 3" key="1">
    <citation type="submission" date="2016-03" db="EMBL/GenBank/DDBJ databases">
        <authorList>
            <person name="Ploux O."/>
        </authorList>
    </citation>
    <scope>NUCLEOTIDE SEQUENCE [LARGE SCALE GENOMIC DNA]</scope>
    <source>
        <strain evidence="2 3">UAMH 11012</strain>
    </source>
</reference>
<accession>A0A1L7XIN0</accession>
<organism evidence="2 3">
    <name type="scientific">Phialocephala subalpina</name>
    <dbReference type="NCBI Taxonomy" id="576137"/>
    <lineage>
        <taxon>Eukaryota</taxon>
        <taxon>Fungi</taxon>
        <taxon>Dikarya</taxon>
        <taxon>Ascomycota</taxon>
        <taxon>Pezizomycotina</taxon>
        <taxon>Leotiomycetes</taxon>
        <taxon>Helotiales</taxon>
        <taxon>Mollisiaceae</taxon>
        <taxon>Phialocephala</taxon>
        <taxon>Phialocephala fortinii species complex</taxon>
    </lineage>
</organism>
<evidence type="ECO:0000256" key="1">
    <source>
        <dbReference type="SAM" id="MobiDB-lite"/>
    </source>
</evidence>
<dbReference type="EMBL" id="FJOG01000028">
    <property type="protein sequence ID" value="CZR64883.1"/>
    <property type="molecule type" value="Genomic_DNA"/>
</dbReference>
<evidence type="ECO:0000313" key="3">
    <source>
        <dbReference type="Proteomes" id="UP000184330"/>
    </source>
</evidence>
<sequence>MPVGKHKRKPKDAKSFKKKLDEKAQAGDYKGIPPLVQEDLEVGGSADYYNKPGPLSLTNEIEYLVFIIYGGFTIGNSSKVYMGNGVGHYVNGESVLTLEQQTALVIIAGP</sequence>
<keyword evidence="3" id="KW-1185">Reference proteome</keyword>
<feature type="compositionally biased region" description="Basic and acidic residues" evidence="1">
    <location>
        <begin position="12"/>
        <end position="25"/>
    </location>
</feature>
<protein>
    <submittedName>
        <fullName evidence="2">Uncharacterized protein</fullName>
    </submittedName>
</protein>
<dbReference type="Proteomes" id="UP000184330">
    <property type="component" value="Unassembled WGS sequence"/>
</dbReference>
<feature type="compositionally biased region" description="Basic residues" evidence="1">
    <location>
        <begin position="1"/>
        <end position="11"/>
    </location>
</feature>
<name>A0A1L7XIN0_9HELO</name>
<evidence type="ECO:0000313" key="2">
    <source>
        <dbReference type="EMBL" id="CZR64883.1"/>
    </source>
</evidence>
<feature type="region of interest" description="Disordered" evidence="1">
    <location>
        <begin position="1"/>
        <end position="25"/>
    </location>
</feature>